<dbReference type="AlphaFoldDB" id="A0A0T9MTZ5"/>
<dbReference type="InterPro" id="IPR027417">
    <property type="entry name" value="P-loop_NTPase"/>
</dbReference>
<dbReference type="Proteomes" id="UP000038750">
    <property type="component" value="Unassembled WGS sequence"/>
</dbReference>
<dbReference type="SUPFAM" id="SSF52540">
    <property type="entry name" value="P-loop containing nucleoside triphosphate hydrolases"/>
    <property type="match status" value="1"/>
</dbReference>
<gene>
    <name evidence="1" type="ORF">ERS008530_03857</name>
</gene>
<organism evidence="1 2">
    <name type="scientific">Yersinia intermedia</name>
    <dbReference type="NCBI Taxonomy" id="631"/>
    <lineage>
        <taxon>Bacteria</taxon>
        <taxon>Pseudomonadati</taxon>
        <taxon>Pseudomonadota</taxon>
        <taxon>Gammaproteobacteria</taxon>
        <taxon>Enterobacterales</taxon>
        <taxon>Yersiniaceae</taxon>
        <taxon>Yersinia</taxon>
    </lineage>
</organism>
<sequence length="211" mass="23273">MTIYAIAHNKGGSGKTTSAVHIVGELKPDEGVDLDTHGGLSVIHALRPEDKRIPIHIPESQSELVDILTPYVNSDRVLFIDCGGFDSDLTRTAIAFADVVIVPVKDSLTERIGLMKFDMVLAEVSKIIGRHFTAYVFLAKTNPTKKNFPKIYAILPQLKHIKMLNARLSYRPIDFEETIESGFGITESVHGRSTEGGKEVIALVEEFKTLV</sequence>
<proteinExistence type="predicted"/>
<accession>A0A0T9MTZ5</accession>
<dbReference type="OrthoDB" id="6504813at2"/>
<dbReference type="RefSeq" id="WP_050074428.1">
    <property type="nucleotide sequence ID" value="NZ_CPZJ01000019.1"/>
</dbReference>
<dbReference type="InterPro" id="IPR050678">
    <property type="entry name" value="DNA_Partitioning_ATPase"/>
</dbReference>
<dbReference type="PANTHER" id="PTHR13696:SF99">
    <property type="entry name" value="COBYRINIC ACID AC-DIAMIDE SYNTHASE"/>
    <property type="match status" value="1"/>
</dbReference>
<reference evidence="1 2" key="1">
    <citation type="submission" date="2015-03" db="EMBL/GenBank/DDBJ databases">
        <authorList>
            <person name="Murphy D."/>
        </authorList>
    </citation>
    <scope>NUCLEOTIDE SEQUENCE [LARGE SCALE GENOMIC DNA]</scope>
    <source>
        <strain evidence="1 2">BR165/97</strain>
    </source>
</reference>
<evidence type="ECO:0000313" key="1">
    <source>
        <dbReference type="EMBL" id="CNG47749.1"/>
    </source>
</evidence>
<name>A0A0T9MTZ5_YERIN</name>
<dbReference type="CDD" id="cd02042">
    <property type="entry name" value="ParAB_family"/>
    <property type="match status" value="1"/>
</dbReference>
<dbReference type="Gene3D" id="3.40.50.300">
    <property type="entry name" value="P-loop containing nucleotide triphosphate hydrolases"/>
    <property type="match status" value="1"/>
</dbReference>
<dbReference type="EMBL" id="CPZJ01000019">
    <property type="protein sequence ID" value="CNG47749.1"/>
    <property type="molecule type" value="Genomic_DNA"/>
</dbReference>
<dbReference type="PANTHER" id="PTHR13696">
    <property type="entry name" value="P-LOOP CONTAINING NUCLEOSIDE TRIPHOSPHATE HYDROLASE"/>
    <property type="match status" value="1"/>
</dbReference>
<evidence type="ECO:0000313" key="2">
    <source>
        <dbReference type="Proteomes" id="UP000038750"/>
    </source>
</evidence>
<protein>
    <submittedName>
        <fullName evidence="1">ATPase MipZ</fullName>
    </submittedName>
</protein>